<dbReference type="EMBL" id="ABDF02000006">
    <property type="protein sequence ID" value="EHK23056.1"/>
    <property type="molecule type" value="Genomic_DNA"/>
</dbReference>
<keyword evidence="3" id="KW-1185">Reference proteome</keyword>
<accession>G9MSV9</accession>
<sequence>MATMKRSVVSCFIIKDYLGKAQVAMFRRSGKVRTYPHQLGAISGSVDKEDASPLATAWRELEEETTLTSKSLALIRQGKPYIFVDDKIGREWTIYPFAFQLKTVGEGGAGEAGIQIDWEHESWGWYNPMEVEDTPEFGGVPRIAESLRRVWFEKDIGETPGKILRDGLKRLQTDQSGEQELAGLALEILRDVVREMDSSWSWDQWWSKTRFVAWHIWKNGRDSMEATIKSVLLSTLADVEKIVSDQVDQGEQVSSATMIATAVEELTYRTHSRQSDPARLVPAALEELIFGNL</sequence>
<dbReference type="STRING" id="413071.G9MSV9"/>
<comment type="caution">
    <text evidence="2">The sequence shown here is derived from an EMBL/GenBank/DDBJ whole genome shotgun (WGS) entry which is preliminary data.</text>
</comment>
<dbReference type="VEuPathDB" id="FungiDB:TRIVIDRAFT_110531"/>
<name>G9MSV9_HYPVG</name>
<dbReference type="RefSeq" id="XP_013957255.1">
    <property type="nucleotide sequence ID" value="XM_014101780.1"/>
</dbReference>
<dbReference type="HOGENOM" id="CLU_950147_0_0_1"/>
<dbReference type="eggNOG" id="ENOG502SIEX">
    <property type="taxonomic scope" value="Eukaryota"/>
</dbReference>
<feature type="domain" description="Nudix hydrolase" evidence="1">
    <location>
        <begin position="4"/>
        <end position="149"/>
    </location>
</feature>
<dbReference type="InParanoid" id="G9MSV9"/>
<reference evidence="2 3" key="1">
    <citation type="journal article" date="2011" name="Genome Biol.">
        <title>Comparative genome sequence analysis underscores mycoparasitism as the ancestral life style of Trichoderma.</title>
        <authorList>
            <person name="Kubicek C.P."/>
            <person name="Herrera-Estrella A."/>
            <person name="Seidl-Seiboth V."/>
            <person name="Martinez D.A."/>
            <person name="Druzhinina I.S."/>
            <person name="Thon M."/>
            <person name="Zeilinger S."/>
            <person name="Casas-Flores S."/>
            <person name="Horwitz B.A."/>
            <person name="Mukherjee P.K."/>
            <person name="Mukherjee M."/>
            <person name="Kredics L."/>
            <person name="Alcaraz L.D."/>
            <person name="Aerts A."/>
            <person name="Antal Z."/>
            <person name="Atanasova L."/>
            <person name="Cervantes-Badillo M.G."/>
            <person name="Challacombe J."/>
            <person name="Chertkov O."/>
            <person name="McCluskey K."/>
            <person name="Coulpier F."/>
            <person name="Deshpande N."/>
            <person name="von Doehren H."/>
            <person name="Ebbole D.J."/>
            <person name="Esquivel-Naranjo E.U."/>
            <person name="Fekete E."/>
            <person name="Flipphi M."/>
            <person name="Glaser F."/>
            <person name="Gomez-Rodriguez E.Y."/>
            <person name="Gruber S."/>
            <person name="Han C."/>
            <person name="Henrissat B."/>
            <person name="Hermosa R."/>
            <person name="Hernandez-Onate M."/>
            <person name="Karaffa L."/>
            <person name="Kosti I."/>
            <person name="Le Crom S."/>
            <person name="Lindquist E."/>
            <person name="Lucas S."/>
            <person name="Luebeck M."/>
            <person name="Luebeck P.S."/>
            <person name="Margeot A."/>
            <person name="Metz B."/>
            <person name="Misra M."/>
            <person name="Nevalainen H."/>
            <person name="Omann M."/>
            <person name="Packer N."/>
            <person name="Perrone G."/>
            <person name="Uresti-Rivera E.E."/>
            <person name="Salamov A."/>
            <person name="Schmoll M."/>
            <person name="Seiboth B."/>
            <person name="Shapiro H."/>
            <person name="Sukno S."/>
            <person name="Tamayo-Ramos J.A."/>
            <person name="Tisch D."/>
            <person name="Wiest A."/>
            <person name="Wilkinson H.H."/>
            <person name="Zhang M."/>
            <person name="Coutinho P.M."/>
            <person name="Kenerley C.M."/>
            <person name="Monte E."/>
            <person name="Baker S.E."/>
            <person name="Grigoriev I.V."/>
        </authorList>
    </citation>
    <scope>NUCLEOTIDE SEQUENCE [LARGE SCALE GENOMIC DNA]</scope>
    <source>
        <strain evidence="3">Gv29-8 / FGSC 10586</strain>
    </source>
</reference>
<dbReference type="InterPro" id="IPR015797">
    <property type="entry name" value="NUDIX_hydrolase-like_dom_sf"/>
</dbReference>
<dbReference type="Proteomes" id="UP000007115">
    <property type="component" value="Unassembled WGS sequence"/>
</dbReference>
<evidence type="ECO:0000313" key="3">
    <source>
        <dbReference type="Proteomes" id="UP000007115"/>
    </source>
</evidence>
<dbReference type="CDD" id="cd18872">
    <property type="entry name" value="NUDIX_eIF-2B"/>
    <property type="match status" value="1"/>
</dbReference>
<dbReference type="AlphaFoldDB" id="G9MSV9"/>
<dbReference type="OrthoDB" id="206213at2759"/>
<protein>
    <recommendedName>
        <fullName evidence="1">Nudix hydrolase domain-containing protein</fullName>
    </recommendedName>
</protein>
<dbReference type="InterPro" id="IPR000086">
    <property type="entry name" value="NUDIX_hydrolase_dom"/>
</dbReference>
<dbReference type="SUPFAM" id="SSF55811">
    <property type="entry name" value="Nudix"/>
    <property type="match status" value="1"/>
</dbReference>
<dbReference type="Gene3D" id="3.90.79.10">
    <property type="entry name" value="Nucleoside Triphosphate Pyrophosphohydrolase"/>
    <property type="match status" value="1"/>
</dbReference>
<organism evidence="2 3">
    <name type="scientific">Hypocrea virens (strain Gv29-8 / FGSC 10586)</name>
    <name type="common">Gliocladium virens</name>
    <name type="synonym">Trichoderma virens</name>
    <dbReference type="NCBI Taxonomy" id="413071"/>
    <lineage>
        <taxon>Eukaryota</taxon>
        <taxon>Fungi</taxon>
        <taxon>Dikarya</taxon>
        <taxon>Ascomycota</taxon>
        <taxon>Pezizomycotina</taxon>
        <taxon>Sordariomycetes</taxon>
        <taxon>Hypocreomycetidae</taxon>
        <taxon>Hypocreales</taxon>
        <taxon>Hypocreaceae</taxon>
        <taxon>Trichoderma</taxon>
    </lineage>
</organism>
<dbReference type="Pfam" id="PF00293">
    <property type="entry name" value="NUDIX"/>
    <property type="match status" value="1"/>
</dbReference>
<dbReference type="GeneID" id="25786725"/>
<evidence type="ECO:0000313" key="2">
    <source>
        <dbReference type="EMBL" id="EHK23056.1"/>
    </source>
</evidence>
<evidence type="ECO:0000259" key="1">
    <source>
        <dbReference type="PROSITE" id="PS51462"/>
    </source>
</evidence>
<gene>
    <name evidence="2" type="ORF">TRIVIDRAFT_110531</name>
</gene>
<proteinExistence type="predicted"/>
<dbReference type="PROSITE" id="PS51462">
    <property type="entry name" value="NUDIX"/>
    <property type="match status" value="1"/>
</dbReference>